<feature type="domain" description="Transposase IS204/IS1001/IS1096/IS1165 DDE" evidence="1">
    <location>
        <begin position="20"/>
        <end position="142"/>
    </location>
</feature>
<evidence type="ECO:0000313" key="3">
    <source>
        <dbReference type="Proteomes" id="UP000326912"/>
    </source>
</evidence>
<protein>
    <recommendedName>
        <fullName evidence="1">Transposase IS204/IS1001/IS1096/IS1165 DDE domain-containing protein</fullName>
    </recommendedName>
</protein>
<gene>
    <name evidence="2" type="ORF">KDW_40030</name>
</gene>
<proteinExistence type="predicted"/>
<organism evidence="2 3">
    <name type="scientific">Dictyobacter vulcani</name>
    <dbReference type="NCBI Taxonomy" id="2607529"/>
    <lineage>
        <taxon>Bacteria</taxon>
        <taxon>Bacillati</taxon>
        <taxon>Chloroflexota</taxon>
        <taxon>Ktedonobacteria</taxon>
        <taxon>Ktedonobacterales</taxon>
        <taxon>Dictyobacteraceae</taxon>
        <taxon>Dictyobacter</taxon>
    </lineage>
</organism>
<dbReference type="InterPro" id="IPR002560">
    <property type="entry name" value="Transposase_DDE"/>
</dbReference>
<dbReference type="EMBL" id="BKZW01000002">
    <property type="protein sequence ID" value="GER89841.1"/>
    <property type="molecule type" value="Genomic_DNA"/>
</dbReference>
<dbReference type="Pfam" id="PF01610">
    <property type="entry name" value="DDE_Tnp_ISL3"/>
    <property type="match status" value="1"/>
</dbReference>
<dbReference type="InterPro" id="IPR047951">
    <property type="entry name" value="Transpos_ISL3"/>
</dbReference>
<evidence type="ECO:0000259" key="1">
    <source>
        <dbReference type="Pfam" id="PF01610"/>
    </source>
</evidence>
<dbReference type="Proteomes" id="UP000326912">
    <property type="component" value="Unassembled WGS sequence"/>
</dbReference>
<keyword evidence="3" id="KW-1185">Reference proteome</keyword>
<evidence type="ECO:0000313" key="2">
    <source>
        <dbReference type="EMBL" id="GER89841.1"/>
    </source>
</evidence>
<accession>A0A5J4KTP6</accession>
<comment type="caution">
    <text evidence="2">The sequence shown here is derived from an EMBL/GenBank/DDBJ whole genome shotgun (WGS) entry which is preliminary data.</text>
</comment>
<reference evidence="2 3" key="1">
    <citation type="submission" date="2019-10" db="EMBL/GenBank/DDBJ databases">
        <title>Dictyobacter vulcani sp. nov., within the class Ktedonobacteria, isolated from soil of volcanic Mt. Zao.</title>
        <authorList>
            <person name="Zheng Y."/>
            <person name="Wang C.M."/>
            <person name="Sakai Y."/>
            <person name="Abe K."/>
            <person name="Yokota A."/>
            <person name="Yabe S."/>
        </authorList>
    </citation>
    <scope>NUCLEOTIDE SEQUENCE [LARGE SCALE GENOMIC DNA]</scope>
    <source>
        <strain evidence="2 3">W12</strain>
    </source>
</reference>
<sequence length="146" mass="16634">MEVKPTLALPEGLELIGLEKQATFLFLRRLEELDEEEQEQLQELCHLSEEVDLAYDLVQQFAKMLRMRTGEKLDTWLAQAQASQIPELRSFVAGVERDNAAVKAGLTLPQNNGLVEGKVHKLKLLKRMGYGRANFPLLRQRVLHAL</sequence>
<dbReference type="PANTHER" id="PTHR33498:SF1">
    <property type="entry name" value="TRANSPOSASE FOR INSERTION SEQUENCE ELEMENT IS1557"/>
    <property type="match status" value="1"/>
</dbReference>
<name>A0A5J4KTP6_9CHLR</name>
<dbReference type="AlphaFoldDB" id="A0A5J4KTP6"/>
<dbReference type="PANTHER" id="PTHR33498">
    <property type="entry name" value="TRANSPOSASE FOR INSERTION SEQUENCE ELEMENT IS1557"/>
    <property type="match status" value="1"/>
</dbReference>